<gene>
    <name evidence="2" type="ORF">CTRI78_v002786</name>
</gene>
<dbReference type="Proteomes" id="UP000295703">
    <property type="component" value="Unassembled WGS sequence"/>
</dbReference>
<evidence type="ECO:0000313" key="2">
    <source>
        <dbReference type="EMBL" id="TDZ67545.1"/>
    </source>
</evidence>
<organism evidence="2 3">
    <name type="scientific">Colletotrichum trifolii</name>
    <dbReference type="NCBI Taxonomy" id="5466"/>
    <lineage>
        <taxon>Eukaryota</taxon>
        <taxon>Fungi</taxon>
        <taxon>Dikarya</taxon>
        <taxon>Ascomycota</taxon>
        <taxon>Pezizomycotina</taxon>
        <taxon>Sordariomycetes</taxon>
        <taxon>Hypocreomycetidae</taxon>
        <taxon>Glomerellales</taxon>
        <taxon>Glomerellaceae</taxon>
        <taxon>Colletotrichum</taxon>
        <taxon>Colletotrichum orbiculare species complex</taxon>
    </lineage>
</organism>
<dbReference type="STRING" id="5466.A0A4R8RQF6"/>
<keyword evidence="3" id="KW-1185">Reference proteome</keyword>
<sequence>MDKQANRQTPDVLFRPEQNERALVADLANIPRYLFRVHAPSTRGRTTNNEVTSVAALDEYDYATSDMLSWDFEDAADMLRDHLTSWSREGDNLMSWSSSFLFALHYALYHIARNATDNASNTRIYVVDTMGMAVGSFLPDLGLIDYFVYWDSGAPPSMRLSKLQWLRRSTEYNFGEYLCQGTLSIAGRATSTSLQNLINHGLLGLVPELAEPNGRLELAKRVYSLREDLFSLPSRPTKVETRTALVIAQGCFGQEWALPMMAALLSLRKRVRDGSGIQVMDLYGGQT</sequence>
<dbReference type="Pfam" id="PF24494">
    <property type="entry name" value="DUF7587"/>
    <property type="match status" value="1"/>
</dbReference>
<dbReference type="EMBL" id="RYZW01000016">
    <property type="protein sequence ID" value="TDZ67545.1"/>
    <property type="molecule type" value="Genomic_DNA"/>
</dbReference>
<name>A0A4R8RQF6_COLTR</name>
<dbReference type="AlphaFoldDB" id="A0A4R8RQF6"/>
<proteinExistence type="predicted"/>
<evidence type="ECO:0000259" key="1">
    <source>
        <dbReference type="Pfam" id="PF24494"/>
    </source>
</evidence>
<protein>
    <recommendedName>
        <fullName evidence="1">DUF7587 domain-containing protein</fullName>
    </recommendedName>
</protein>
<comment type="caution">
    <text evidence="2">The sequence shown here is derived from an EMBL/GenBank/DDBJ whole genome shotgun (WGS) entry which is preliminary data.</text>
</comment>
<reference evidence="2 3" key="1">
    <citation type="submission" date="2018-12" db="EMBL/GenBank/DDBJ databases">
        <title>Genome sequence and assembly of Colletotrichum trifolii.</title>
        <authorList>
            <person name="Gan P."/>
            <person name="Shirasu K."/>
        </authorList>
    </citation>
    <scope>NUCLEOTIDE SEQUENCE [LARGE SCALE GENOMIC DNA]</scope>
    <source>
        <strain evidence="2 3">543-2</strain>
    </source>
</reference>
<dbReference type="InterPro" id="IPR056009">
    <property type="entry name" value="DUF7587"/>
</dbReference>
<feature type="domain" description="DUF7587" evidence="1">
    <location>
        <begin position="30"/>
        <end position="182"/>
    </location>
</feature>
<evidence type="ECO:0000313" key="3">
    <source>
        <dbReference type="Proteomes" id="UP000295703"/>
    </source>
</evidence>
<accession>A0A4R8RQF6</accession>